<evidence type="ECO:0000259" key="10">
    <source>
        <dbReference type="Pfam" id="PF01233"/>
    </source>
</evidence>
<comment type="caution">
    <text evidence="12">The sequence shown here is derived from an EMBL/GenBank/DDBJ whole genome shotgun (WGS) entry which is preliminary data.</text>
</comment>
<evidence type="ECO:0000256" key="2">
    <source>
        <dbReference type="ARBA" id="ARBA00011245"/>
    </source>
</evidence>
<dbReference type="AlphaFoldDB" id="A0A9P7RZG7"/>
<feature type="domain" description="Glycylpeptide N-tetradecanoyltransferase C-terminal" evidence="11">
    <location>
        <begin position="323"/>
        <end position="548"/>
    </location>
</feature>
<dbReference type="InterPro" id="IPR016181">
    <property type="entry name" value="Acyl_CoA_acyltransferase"/>
</dbReference>
<comment type="subunit">
    <text evidence="2">Monomer.</text>
</comment>
<keyword evidence="6 7" id="KW-0012">Acyltransferase</keyword>
<organism evidence="12 13">
    <name type="scientific">Marasmius oreades</name>
    <name type="common">fairy-ring Marasmius</name>
    <dbReference type="NCBI Taxonomy" id="181124"/>
    <lineage>
        <taxon>Eukaryota</taxon>
        <taxon>Fungi</taxon>
        <taxon>Dikarya</taxon>
        <taxon>Basidiomycota</taxon>
        <taxon>Agaricomycotina</taxon>
        <taxon>Agaricomycetes</taxon>
        <taxon>Agaricomycetidae</taxon>
        <taxon>Agaricales</taxon>
        <taxon>Marasmiineae</taxon>
        <taxon>Marasmiaceae</taxon>
        <taxon>Marasmius</taxon>
    </lineage>
</organism>
<sequence length="550" mass="61888">MSSQPISQSGEIEDVVDTTHDSDGPEESEEGVEVQEIDADAPSSSNKKKKKKKRSKFHKVLDALSGKSEEIPQEIVDKVLEKVKADGGEGSEHADQATVRQALEQMRIMDVVKGKAGIGGVNAKQMGEHKFWATQPVPQLGEGPPLEDGYIEPSKPREEVRQDPYLLPNDFTWTTIDVNDPAQSKEVYDLLSLNYVEDDDATFRFNYSAQFLEWALKPPGYHKEWHIGVRVKANQKLVAFISGVPMTLCVRNHQFVVAEINYLCVHKKLRSRRLAPVLIKEVTRQVHLKGIFQAIYTGGVIIPTPVSTCQYYHRSLNVAKLVDVKFSFVPRNTTLARMIKGNKLPDQLRLPGVREMEEKDVPSVTTLLSRYLERFDMKPIFTQEEVAHQFLIGRGSSESGYTNSWRREGQVTWTYVVEHPETKNITDFFSFYSLPSTIINNAKYPTLEAAYLYYYATDSAFLPGSDEDGILKRRLQELIGDALLVAKKAQFDVFNALTIMDNVPILNDLKFGKGDGLLNFYLYNWRTAPLAGVKDIGNVPPGRGVGVVMV</sequence>
<dbReference type="InterPro" id="IPR000903">
    <property type="entry name" value="NMT"/>
</dbReference>
<dbReference type="GeneID" id="66077975"/>
<dbReference type="Pfam" id="PF01233">
    <property type="entry name" value="NMT"/>
    <property type="match status" value="1"/>
</dbReference>
<dbReference type="SUPFAM" id="SSF55729">
    <property type="entry name" value="Acyl-CoA N-acyltransferases (Nat)"/>
    <property type="match status" value="2"/>
</dbReference>
<feature type="compositionally biased region" description="Acidic residues" evidence="9">
    <location>
        <begin position="24"/>
        <end position="39"/>
    </location>
</feature>
<evidence type="ECO:0000313" key="12">
    <source>
        <dbReference type="EMBL" id="KAG7092550.1"/>
    </source>
</evidence>
<dbReference type="EMBL" id="CM032185">
    <property type="protein sequence ID" value="KAG7092550.1"/>
    <property type="molecule type" value="Genomic_DNA"/>
</dbReference>
<evidence type="ECO:0000256" key="7">
    <source>
        <dbReference type="RuleBase" id="RU000586"/>
    </source>
</evidence>
<dbReference type="EC" id="2.3.1.97" evidence="3 7"/>
<dbReference type="Proteomes" id="UP001049176">
    <property type="component" value="Chromosome 5"/>
</dbReference>
<evidence type="ECO:0000256" key="1">
    <source>
        <dbReference type="ARBA" id="ARBA00009469"/>
    </source>
</evidence>
<dbReference type="OrthoDB" id="60315at2759"/>
<feature type="region of interest" description="Disordered" evidence="9">
    <location>
        <begin position="1"/>
        <end position="59"/>
    </location>
</feature>
<name>A0A9P7RZG7_9AGAR</name>
<evidence type="ECO:0000256" key="4">
    <source>
        <dbReference type="ARBA" id="ARBA00022240"/>
    </source>
</evidence>
<dbReference type="KEGG" id="more:E1B28_008899"/>
<dbReference type="PANTHER" id="PTHR11377:SF5">
    <property type="entry name" value="GLYCYLPEPTIDE N-TETRADECANOYLTRANSFERASE"/>
    <property type="match status" value="1"/>
</dbReference>
<dbReference type="InterPro" id="IPR022676">
    <property type="entry name" value="NMT_N"/>
</dbReference>
<dbReference type="GO" id="GO:0004379">
    <property type="term" value="F:glycylpeptide N-tetradecanoyltransferase activity"/>
    <property type="evidence" value="ECO:0007669"/>
    <property type="project" value="UniProtKB-EC"/>
</dbReference>
<evidence type="ECO:0000256" key="5">
    <source>
        <dbReference type="ARBA" id="ARBA00022679"/>
    </source>
</evidence>
<evidence type="ECO:0000256" key="9">
    <source>
        <dbReference type="SAM" id="MobiDB-lite"/>
    </source>
</evidence>
<keyword evidence="5 7" id="KW-0808">Transferase</keyword>
<dbReference type="InterPro" id="IPR022678">
    <property type="entry name" value="NMT_CS"/>
</dbReference>
<evidence type="ECO:0000256" key="6">
    <source>
        <dbReference type="ARBA" id="ARBA00023315"/>
    </source>
</evidence>
<keyword evidence="13" id="KW-1185">Reference proteome</keyword>
<feature type="compositionally biased region" description="Polar residues" evidence="9">
    <location>
        <begin position="1"/>
        <end position="10"/>
    </location>
</feature>
<dbReference type="FunFam" id="3.40.630.30:FF:000042">
    <property type="entry name" value="Glycylpeptide N-tetradecanoyltransferase"/>
    <property type="match status" value="1"/>
</dbReference>
<evidence type="ECO:0000259" key="11">
    <source>
        <dbReference type="Pfam" id="PF02799"/>
    </source>
</evidence>
<comment type="similarity">
    <text evidence="1 8">Belongs to the NMT family.</text>
</comment>
<accession>A0A9P7RZG7</accession>
<dbReference type="Pfam" id="PF02799">
    <property type="entry name" value="NMT_C"/>
    <property type="match status" value="1"/>
</dbReference>
<evidence type="ECO:0000256" key="8">
    <source>
        <dbReference type="RuleBase" id="RU004178"/>
    </source>
</evidence>
<dbReference type="PROSITE" id="PS00976">
    <property type="entry name" value="NMT_2"/>
    <property type="match status" value="1"/>
</dbReference>
<dbReference type="PANTHER" id="PTHR11377">
    <property type="entry name" value="N-MYRISTOYL TRANSFERASE"/>
    <property type="match status" value="1"/>
</dbReference>
<comment type="catalytic activity">
    <reaction evidence="7">
        <text>N-terminal glycyl-[protein] + tetradecanoyl-CoA = N-tetradecanoylglycyl-[protein] + CoA + H(+)</text>
        <dbReference type="Rhea" id="RHEA:15521"/>
        <dbReference type="Rhea" id="RHEA-COMP:12666"/>
        <dbReference type="Rhea" id="RHEA-COMP:12667"/>
        <dbReference type="ChEBI" id="CHEBI:15378"/>
        <dbReference type="ChEBI" id="CHEBI:57287"/>
        <dbReference type="ChEBI" id="CHEBI:57385"/>
        <dbReference type="ChEBI" id="CHEBI:64723"/>
        <dbReference type="ChEBI" id="CHEBI:133050"/>
        <dbReference type="EC" id="2.3.1.97"/>
    </reaction>
</comment>
<evidence type="ECO:0000313" key="13">
    <source>
        <dbReference type="Proteomes" id="UP001049176"/>
    </source>
</evidence>
<reference evidence="12" key="1">
    <citation type="journal article" date="2021" name="Genome Biol. Evol.">
        <title>The assembled and annotated genome of the fairy-ring fungus Marasmius oreades.</title>
        <authorList>
            <person name="Hiltunen M."/>
            <person name="Ament-Velasquez S.L."/>
            <person name="Johannesson H."/>
        </authorList>
    </citation>
    <scope>NUCLEOTIDE SEQUENCE</scope>
    <source>
        <strain evidence="12">03SP1</strain>
    </source>
</reference>
<dbReference type="PIRSF" id="PIRSF015892">
    <property type="entry name" value="N-myristl_transf"/>
    <property type="match status" value="1"/>
</dbReference>
<dbReference type="InterPro" id="IPR022677">
    <property type="entry name" value="NMT_C"/>
</dbReference>
<dbReference type="RefSeq" id="XP_043009020.1">
    <property type="nucleotide sequence ID" value="XM_043153735.1"/>
</dbReference>
<comment type="function">
    <text evidence="7">Adds a myristoyl group to the N-terminal glycine residue of certain cellular proteins.</text>
</comment>
<proteinExistence type="inferred from homology"/>
<evidence type="ECO:0000256" key="3">
    <source>
        <dbReference type="ARBA" id="ARBA00012923"/>
    </source>
</evidence>
<feature type="compositionally biased region" description="Basic residues" evidence="9">
    <location>
        <begin position="46"/>
        <end position="58"/>
    </location>
</feature>
<dbReference type="GO" id="GO:0005737">
    <property type="term" value="C:cytoplasm"/>
    <property type="evidence" value="ECO:0007669"/>
    <property type="project" value="TreeGrafter"/>
</dbReference>
<dbReference type="Gene3D" id="3.40.630.30">
    <property type="match status" value="2"/>
</dbReference>
<gene>
    <name evidence="12" type="ORF">E1B28_008899</name>
</gene>
<feature type="domain" description="Glycylpeptide N-tetradecanoyltransferase N-terminal" evidence="10">
    <location>
        <begin position="151"/>
        <end position="309"/>
    </location>
</feature>
<protein>
    <recommendedName>
        <fullName evidence="4 7">Glycylpeptide N-tetradecanoyltransferase</fullName>
        <ecNumber evidence="3 7">2.3.1.97</ecNumber>
    </recommendedName>
</protein>